<dbReference type="InterPro" id="IPR036291">
    <property type="entry name" value="NAD(P)-bd_dom_sf"/>
</dbReference>
<dbReference type="Pfam" id="PF13561">
    <property type="entry name" value="adh_short_C2"/>
    <property type="match status" value="1"/>
</dbReference>
<dbReference type="CDD" id="cd05233">
    <property type="entry name" value="SDR_c"/>
    <property type="match status" value="1"/>
</dbReference>
<protein>
    <submittedName>
        <fullName evidence="3">SDR family oxidoreductase</fullName>
    </submittedName>
</protein>
<dbReference type="GO" id="GO:0008206">
    <property type="term" value="P:bile acid metabolic process"/>
    <property type="evidence" value="ECO:0007669"/>
    <property type="project" value="UniProtKB-ARBA"/>
</dbReference>
<dbReference type="GO" id="GO:0016616">
    <property type="term" value="F:oxidoreductase activity, acting on the CH-OH group of donors, NAD or NADP as acceptor"/>
    <property type="evidence" value="ECO:0007669"/>
    <property type="project" value="TreeGrafter"/>
</dbReference>
<evidence type="ECO:0000313" key="3">
    <source>
        <dbReference type="EMBL" id="MPW13652.1"/>
    </source>
</evidence>
<gene>
    <name evidence="3" type="ORF">GDZ32_00870</name>
</gene>
<keyword evidence="2" id="KW-0560">Oxidoreductase</keyword>
<dbReference type="AlphaFoldDB" id="A0A6A7JZD8"/>
<comment type="caution">
    <text evidence="3">The sequence shown here is derived from an EMBL/GenBank/DDBJ whole genome shotgun (WGS) entry which is preliminary data.</text>
</comment>
<dbReference type="EMBL" id="WHOE01000006">
    <property type="protein sequence ID" value="MPW13652.1"/>
    <property type="molecule type" value="Genomic_DNA"/>
</dbReference>
<evidence type="ECO:0000313" key="4">
    <source>
        <dbReference type="Proteomes" id="UP000430466"/>
    </source>
</evidence>
<comment type="similarity">
    <text evidence="1">Belongs to the short-chain dehydrogenases/reductases (SDR) family.</text>
</comment>
<sequence>MRRKTIVVTGGNGGIGQAIVRQFKDDKVVVLDKTFNSLDLKQSDNVNLLCDISDSLQVENTFLKIYSKFGYIDILINCAGIQEIKELDLIKSKSWKKIINTNLNGTFFCIKSASKYMKKGASIITISSIHSSKPRENKYSYDATKAALTQLSLELAITFAKRGIRVNVIEPGYIDTPMNESDTTPKEEIINNIPLGRIGKPSDIAKAVKFLSSNRASYITGTILSIDGGRRLVE</sequence>
<dbReference type="Proteomes" id="UP000430466">
    <property type="component" value="Unassembled WGS sequence"/>
</dbReference>
<proteinExistence type="inferred from homology"/>
<dbReference type="SUPFAM" id="SSF51735">
    <property type="entry name" value="NAD(P)-binding Rossmann-fold domains"/>
    <property type="match status" value="1"/>
</dbReference>
<reference evidence="3 4" key="1">
    <citation type="submission" date="2019-10" db="EMBL/GenBank/DDBJ databases">
        <title>Draft genome sequences of Lactobacillus strains.</title>
        <authorList>
            <person name="Cho G.-S."/>
            <person name="Fagbemigun O."/>
            <person name="Brinks E."/>
            <person name="Franz C.M.A.P."/>
        </authorList>
    </citation>
    <scope>NUCLEOTIDE SEQUENCE [LARGE SCALE GENOMIC DNA]</scope>
    <source>
        <strain evidence="3 4">313</strain>
    </source>
</reference>
<dbReference type="FunFam" id="3.40.50.720:FF:000084">
    <property type="entry name" value="Short-chain dehydrogenase reductase"/>
    <property type="match status" value="1"/>
</dbReference>
<dbReference type="Gene3D" id="3.40.50.720">
    <property type="entry name" value="NAD(P)-binding Rossmann-like Domain"/>
    <property type="match status" value="1"/>
</dbReference>
<dbReference type="PANTHER" id="PTHR42760:SF115">
    <property type="entry name" value="3-OXOACYL-[ACYL-CARRIER-PROTEIN] REDUCTASE FABG"/>
    <property type="match status" value="1"/>
</dbReference>
<evidence type="ECO:0000256" key="1">
    <source>
        <dbReference type="ARBA" id="ARBA00006484"/>
    </source>
</evidence>
<accession>A0A6A7JZD8</accession>
<dbReference type="PRINTS" id="PR00081">
    <property type="entry name" value="GDHRDH"/>
</dbReference>
<dbReference type="InterPro" id="IPR002347">
    <property type="entry name" value="SDR_fam"/>
</dbReference>
<dbReference type="RefSeq" id="WP_152723119.1">
    <property type="nucleotide sequence ID" value="NZ_WHOE01000006.1"/>
</dbReference>
<evidence type="ECO:0000256" key="2">
    <source>
        <dbReference type="ARBA" id="ARBA00023002"/>
    </source>
</evidence>
<dbReference type="PRINTS" id="PR00080">
    <property type="entry name" value="SDRFAMILY"/>
</dbReference>
<organism evidence="3 4">
    <name type="scientific">Lactobacillus helveticus</name>
    <name type="common">Lactobacillus suntoryeus</name>
    <dbReference type="NCBI Taxonomy" id="1587"/>
    <lineage>
        <taxon>Bacteria</taxon>
        <taxon>Bacillati</taxon>
        <taxon>Bacillota</taxon>
        <taxon>Bacilli</taxon>
        <taxon>Lactobacillales</taxon>
        <taxon>Lactobacillaceae</taxon>
        <taxon>Lactobacillus</taxon>
    </lineage>
</organism>
<name>A0A6A7JZD8_LACHE</name>
<dbReference type="PANTHER" id="PTHR42760">
    <property type="entry name" value="SHORT-CHAIN DEHYDROGENASES/REDUCTASES FAMILY MEMBER"/>
    <property type="match status" value="1"/>
</dbReference>